<accession>A0A9X9S6K0</accession>
<dbReference type="Proteomes" id="UP001163096">
    <property type="component" value="Chromosome"/>
</dbReference>
<evidence type="ECO:0000256" key="3">
    <source>
        <dbReference type="ARBA" id="ARBA00022723"/>
    </source>
</evidence>
<feature type="domain" description="4Fe-4S ferredoxin-type" evidence="9">
    <location>
        <begin position="123"/>
        <end position="154"/>
    </location>
</feature>
<dbReference type="RefSeq" id="WP_268187654.1">
    <property type="nucleotide sequence ID" value="NZ_CP113361.1"/>
</dbReference>
<dbReference type="GO" id="GO:0051537">
    <property type="term" value="F:2 iron, 2 sulfur cluster binding"/>
    <property type="evidence" value="ECO:0007669"/>
    <property type="project" value="UniProtKB-KW"/>
</dbReference>
<reference evidence="10" key="1">
    <citation type="submission" date="2022-11" db="EMBL/GenBank/DDBJ databases">
        <title>Complete genome sequence of Methanogenium organophilum DSM 3596.</title>
        <authorList>
            <person name="Chen S.-C."/>
            <person name="Lai S.-J."/>
            <person name="You Y.-T."/>
        </authorList>
    </citation>
    <scope>NUCLEOTIDE SEQUENCE</scope>
    <source>
        <strain evidence="10">DSM 3596</strain>
    </source>
</reference>
<dbReference type="InterPro" id="IPR017896">
    <property type="entry name" value="4Fe4S_Fe-S-bd"/>
</dbReference>
<evidence type="ECO:0000256" key="5">
    <source>
        <dbReference type="ARBA" id="ARBA00023004"/>
    </source>
</evidence>
<feature type="region of interest" description="Disordered" evidence="7">
    <location>
        <begin position="479"/>
        <end position="506"/>
    </location>
</feature>
<evidence type="ECO:0000259" key="9">
    <source>
        <dbReference type="PROSITE" id="PS51379"/>
    </source>
</evidence>
<name>A0A9X9S6K0_METOG</name>
<dbReference type="InterPro" id="IPR025192">
    <property type="entry name" value="Succ_DH/fum_Rdtase_N"/>
</dbReference>
<dbReference type="GO" id="GO:0051539">
    <property type="term" value="F:4 iron, 4 sulfur cluster binding"/>
    <property type="evidence" value="ECO:0007669"/>
    <property type="project" value="UniProtKB-KW"/>
</dbReference>
<feature type="domain" description="4Fe-4S ferredoxin-type" evidence="9">
    <location>
        <begin position="174"/>
        <end position="204"/>
    </location>
</feature>
<dbReference type="NCBIfam" id="TIGR00384">
    <property type="entry name" value="dhsB"/>
    <property type="match status" value="1"/>
</dbReference>
<dbReference type="InterPro" id="IPR004489">
    <property type="entry name" value="Succ_DH/fum_Rdtase_Fe-S"/>
</dbReference>
<dbReference type="GeneID" id="76834589"/>
<dbReference type="SUPFAM" id="SSF46548">
    <property type="entry name" value="alpha-helical ferredoxin"/>
    <property type="match status" value="1"/>
</dbReference>
<dbReference type="GO" id="GO:0006099">
    <property type="term" value="P:tricarboxylic acid cycle"/>
    <property type="evidence" value="ECO:0007669"/>
    <property type="project" value="InterPro"/>
</dbReference>
<dbReference type="InterPro" id="IPR012675">
    <property type="entry name" value="Beta-grasp_dom_sf"/>
</dbReference>
<dbReference type="Pfam" id="PF13085">
    <property type="entry name" value="Fer2_3"/>
    <property type="match status" value="1"/>
</dbReference>
<dbReference type="InterPro" id="IPR004017">
    <property type="entry name" value="Cys_rich_dom"/>
</dbReference>
<dbReference type="GO" id="GO:0009055">
    <property type="term" value="F:electron transfer activity"/>
    <property type="evidence" value="ECO:0007669"/>
    <property type="project" value="InterPro"/>
</dbReference>
<keyword evidence="11" id="KW-1185">Reference proteome</keyword>
<dbReference type="AlphaFoldDB" id="A0A9X9S6K0"/>
<dbReference type="PROSITE" id="PS51379">
    <property type="entry name" value="4FE4S_FER_2"/>
    <property type="match status" value="2"/>
</dbReference>
<dbReference type="GO" id="GO:0016491">
    <property type="term" value="F:oxidoreductase activity"/>
    <property type="evidence" value="ECO:0007669"/>
    <property type="project" value="InterPro"/>
</dbReference>
<keyword evidence="2" id="KW-0001">2Fe-2S</keyword>
<evidence type="ECO:0000256" key="7">
    <source>
        <dbReference type="SAM" id="MobiDB-lite"/>
    </source>
</evidence>
<dbReference type="NCBIfam" id="NF004898">
    <property type="entry name" value="PRK06259.1"/>
    <property type="match status" value="1"/>
</dbReference>
<evidence type="ECO:0000259" key="8">
    <source>
        <dbReference type="PROSITE" id="PS51085"/>
    </source>
</evidence>
<dbReference type="GO" id="GO:0046872">
    <property type="term" value="F:metal ion binding"/>
    <property type="evidence" value="ECO:0007669"/>
    <property type="project" value="UniProtKB-KW"/>
</dbReference>
<dbReference type="EMBL" id="CP113361">
    <property type="protein sequence ID" value="WAI02377.1"/>
    <property type="molecule type" value="Genomic_DNA"/>
</dbReference>
<dbReference type="PROSITE" id="PS51085">
    <property type="entry name" value="2FE2S_FER_2"/>
    <property type="match status" value="1"/>
</dbReference>
<dbReference type="Pfam" id="PF02754">
    <property type="entry name" value="CCG"/>
    <property type="match status" value="2"/>
</dbReference>
<evidence type="ECO:0000256" key="6">
    <source>
        <dbReference type="ARBA" id="ARBA00023014"/>
    </source>
</evidence>
<dbReference type="InterPro" id="IPR009051">
    <property type="entry name" value="Helical_ferredxn"/>
</dbReference>
<feature type="compositionally biased region" description="Basic and acidic residues" evidence="7">
    <location>
        <begin position="479"/>
        <end position="494"/>
    </location>
</feature>
<proteinExistence type="predicted"/>
<dbReference type="PROSITE" id="PS00197">
    <property type="entry name" value="2FE2S_FER_1"/>
    <property type="match status" value="1"/>
</dbReference>
<feature type="compositionally biased region" description="Polar residues" evidence="7">
    <location>
        <begin position="496"/>
        <end position="506"/>
    </location>
</feature>
<evidence type="ECO:0000256" key="4">
    <source>
        <dbReference type="ARBA" id="ARBA00022737"/>
    </source>
</evidence>
<dbReference type="InterPro" id="IPR006058">
    <property type="entry name" value="2Fe2S_fd_BS"/>
</dbReference>
<dbReference type="Pfam" id="PF13183">
    <property type="entry name" value="Fer4_8"/>
    <property type="match status" value="1"/>
</dbReference>
<dbReference type="PANTHER" id="PTHR32479">
    <property type="entry name" value="GLYCOLATE OXIDASE IRON-SULFUR SUBUNIT"/>
    <property type="match status" value="1"/>
</dbReference>
<protein>
    <submittedName>
        <fullName evidence="10">Succinate dehydrogenase/fumarate reductase iron-sulfur subunit</fullName>
    </submittedName>
</protein>
<dbReference type="CDD" id="cd00207">
    <property type="entry name" value="fer2"/>
    <property type="match status" value="1"/>
</dbReference>
<dbReference type="Gene3D" id="1.10.1060.10">
    <property type="entry name" value="Alpha-helical ferredoxin"/>
    <property type="match status" value="1"/>
</dbReference>
<dbReference type="SUPFAM" id="SSF54292">
    <property type="entry name" value="2Fe-2S ferredoxin-like"/>
    <property type="match status" value="1"/>
</dbReference>
<dbReference type="InterPro" id="IPR036010">
    <property type="entry name" value="2Fe-2S_ferredoxin-like_sf"/>
</dbReference>
<organism evidence="10 11">
    <name type="scientific">Methanogenium organophilum</name>
    <dbReference type="NCBI Taxonomy" id="2199"/>
    <lineage>
        <taxon>Archaea</taxon>
        <taxon>Methanobacteriati</taxon>
        <taxon>Methanobacteriota</taxon>
        <taxon>Stenosarchaea group</taxon>
        <taxon>Methanomicrobia</taxon>
        <taxon>Methanomicrobiales</taxon>
        <taxon>Methanomicrobiaceae</taxon>
        <taxon>Methanogenium</taxon>
    </lineage>
</organism>
<evidence type="ECO:0000313" key="10">
    <source>
        <dbReference type="EMBL" id="WAI02377.1"/>
    </source>
</evidence>
<dbReference type="InterPro" id="IPR017900">
    <property type="entry name" value="4Fe4S_Fe_S_CS"/>
</dbReference>
<sequence>MNTITFTIERFDPDTDPAPHTETYTVEVNEGARVLDALHAVREQCDPSLTYRYCCGSGQCGSCSVRVDDEPVLACMQEASDGMAITPLNLPVERDLAVEMKSYLQEMGGITAGIFTGYLTMEANEAIRPIRDCIECLACVSECPALAVTDFAGPTAMRQEMRIALDPRDDRDRAALTVDEGLFTCTTCQRCLEVCPKHIKIPGKAIEKLREIAHREGLSLPRHEAVAEMVRTSGRTVDRIMGTVLEQVAEVIEPVGEVRGEVGFFVGCMYNGRLPETAMKMLAVLRRNGIRVIIPPEQVCCGSPLIRTGQTDYLPSLQRMNIECFTKRGIDTVLTMCAGCGSTLKNDYETPYRVIDINELLDEYGIEPPVSSPVPMTYHDPCHLKRGQGVTEEPRALLRKLTDDFREMPARCCGAGGGVRSGLPDVAADLGSDRREAIAETGAAICVTSCPFCEFHISEHSGVPVINITTLLFEAYEKKDEETGENSDWKDLPCREQNTQPPKNSK</sequence>
<keyword evidence="5" id="KW-0408">Iron</keyword>
<evidence type="ECO:0000256" key="2">
    <source>
        <dbReference type="ARBA" id="ARBA00022714"/>
    </source>
</evidence>
<dbReference type="InterPro" id="IPR001041">
    <property type="entry name" value="2Fe-2S_ferredoxin-type"/>
</dbReference>
<keyword evidence="1" id="KW-0004">4Fe-4S</keyword>
<keyword evidence="4" id="KW-0677">Repeat</keyword>
<dbReference type="Gene3D" id="3.10.20.30">
    <property type="match status" value="1"/>
</dbReference>
<evidence type="ECO:0000256" key="1">
    <source>
        <dbReference type="ARBA" id="ARBA00022485"/>
    </source>
</evidence>
<keyword evidence="6" id="KW-0411">Iron-sulfur</keyword>
<dbReference type="PANTHER" id="PTHR32479:SF17">
    <property type="entry name" value="GLYCOLATE OXIDASE IRON-SULFUR SUBUNIT"/>
    <property type="match status" value="1"/>
</dbReference>
<gene>
    <name evidence="10" type="ORF">OU421_05765</name>
</gene>
<dbReference type="PROSITE" id="PS00198">
    <property type="entry name" value="4FE4S_FER_1"/>
    <property type="match status" value="1"/>
</dbReference>
<evidence type="ECO:0000313" key="11">
    <source>
        <dbReference type="Proteomes" id="UP001163096"/>
    </source>
</evidence>
<keyword evidence="3" id="KW-0479">Metal-binding</keyword>
<feature type="domain" description="2Fe-2S ferredoxin-type" evidence="8">
    <location>
        <begin position="2"/>
        <end position="91"/>
    </location>
</feature>
<dbReference type="KEGG" id="mou:OU421_05765"/>